<dbReference type="EMBL" id="JAJSOF020000005">
    <property type="protein sequence ID" value="KAJ4448537.1"/>
    <property type="molecule type" value="Genomic_DNA"/>
</dbReference>
<sequence>MNIQNSSTINLTPMKQRGLLQVQRRYQSFKGHGSESVICYVHILRHKSMYNIIKSVWNVIDLNIVQLSPKSKTTDQFFHEEFRAVASWSKASYLGLALRNALWFVSYGGKKFSQEISLFYIWMYASKLKSEIVTYIESISNSVYDGSEMVANFQRTHVRRRNTKDKHDSSSLRLSKRPLKSDYLTSLSSHIIVYLQRFYPLEPDSCEDLEPTLKAVAELLTSEVNKTLPRSERRHVTVETGEDAFSSTPQNNRNGLPDIDLTIEQNFGKTPIRKDIAGCAYFLVPASQPEVTLRLHRRRESAAIQRTADFLGLNYYTAYLAKPSDERPSPSMHRPPIVPHSPTSEWLSTHLVEILKAMYLDSIRVIGYTVWSLIDSYEWFGGYTTKFGLFHVNFTDPARSRIPKKSAFMMKEVLATRRVPDKFYELDNHLAARLQIRT</sequence>
<evidence type="ECO:0000256" key="2">
    <source>
        <dbReference type="ARBA" id="ARBA00022801"/>
    </source>
</evidence>
<keyword evidence="7" id="KW-1185">Reference proteome</keyword>
<organism evidence="6 7">
    <name type="scientific">Periplaneta americana</name>
    <name type="common">American cockroach</name>
    <name type="synonym">Blatta americana</name>
    <dbReference type="NCBI Taxonomy" id="6978"/>
    <lineage>
        <taxon>Eukaryota</taxon>
        <taxon>Metazoa</taxon>
        <taxon>Ecdysozoa</taxon>
        <taxon>Arthropoda</taxon>
        <taxon>Hexapoda</taxon>
        <taxon>Insecta</taxon>
        <taxon>Pterygota</taxon>
        <taxon>Neoptera</taxon>
        <taxon>Polyneoptera</taxon>
        <taxon>Dictyoptera</taxon>
        <taxon>Blattodea</taxon>
        <taxon>Blattoidea</taxon>
        <taxon>Blattidae</taxon>
        <taxon>Blattinae</taxon>
        <taxon>Periplaneta</taxon>
    </lineage>
</organism>
<feature type="compositionally biased region" description="Polar residues" evidence="5">
    <location>
        <begin position="245"/>
        <end position="254"/>
    </location>
</feature>
<accession>A0ABQ8TR84</accession>
<gene>
    <name evidence="6" type="ORF">ANN_10555</name>
</gene>
<proteinExistence type="inferred from homology"/>
<evidence type="ECO:0000313" key="7">
    <source>
        <dbReference type="Proteomes" id="UP001148838"/>
    </source>
</evidence>
<dbReference type="PANTHER" id="PTHR10353:SF36">
    <property type="entry name" value="LP05116P"/>
    <property type="match status" value="1"/>
</dbReference>
<dbReference type="Gene3D" id="3.20.20.80">
    <property type="entry name" value="Glycosidases"/>
    <property type="match status" value="1"/>
</dbReference>
<keyword evidence="3" id="KW-0326">Glycosidase</keyword>
<reference evidence="6 7" key="1">
    <citation type="journal article" date="2022" name="Allergy">
        <title>Genome assembly and annotation of Periplaneta americana reveal a comprehensive cockroach allergen profile.</title>
        <authorList>
            <person name="Wang L."/>
            <person name="Xiong Q."/>
            <person name="Saelim N."/>
            <person name="Wang L."/>
            <person name="Nong W."/>
            <person name="Wan A.T."/>
            <person name="Shi M."/>
            <person name="Liu X."/>
            <person name="Cao Q."/>
            <person name="Hui J.H.L."/>
            <person name="Sookrung N."/>
            <person name="Leung T.F."/>
            <person name="Tungtrongchitr A."/>
            <person name="Tsui S.K.W."/>
        </authorList>
    </citation>
    <scope>NUCLEOTIDE SEQUENCE [LARGE SCALE GENOMIC DNA]</scope>
    <source>
        <strain evidence="6">PWHHKU_190912</strain>
    </source>
</reference>
<dbReference type="PRINTS" id="PR00131">
    <property type="entry name" value="GLHYDRLASE1"/>
</dbReference>
<dbReference type="Proteomes" id="UP001148838">
    <property type="component" value="Unassembled WGS sequence"/>
</dbReference>
<dbReference type="SUPFAM" id="SSF51445">
    <property type="entry name" value="(Trans)glycosidases"/>
    <property type="match status" value="1"/>
</dbReference>
<evidence type="ECO:0000256" key="1">
    <source>
        <dbReference type="ARBA" id="ARBA00010838"/>
    </source>
</evidence>
<comment type="caution">
    <text evidence="6">The sequence shown here is derived from an EMBL/GenBank/DDBJ whole genome shotgun (WGS) entry which is preliminary data.</text>
</comment>
<protein>
    <submittedName>
        <fullName evidence="6">Uncharacterized protein</fullName>
    </submittedName>
</protein>
<keyword evidence="2" id="KW-0378">Hydrolase</keyword>
<dbReference type="PANTHER" id="PTHR10353">
    <property type="entry name" value="GLYCOSYL HYDROLASE"/>
    <property type="match status" value="1"/>
</dbReference>
<evidence type="ECO:0000256" key="4">
    <source>
        <dbReference type="RuleBase" id="RU003690"/>
    </source>
</evidence>
<feature type="region of interest" description="Disordered" evidence="5">
    <location>
        <begin position="231"/>
        <end position="258"/>
    </location>
</feature>
<evidence type="ECO:0000256" key="3">
    <source>
        <dbReference type="ARBA" id="ARBA00023295"/>
    </source>
</evidence>
<name>A0ABQ8TR84_PERAM</name>
<evidence type="ECO:0000313" key="6">
    <source>
        <dbReference type="EMBL" id="KAJ4448537.1"/>
    </source>
</evidence>
<evidence type="ECO:0000256" key="5">
    <source>
        <dbReference type="SAM" id="MobiDB-lite"/>
    </source>
</evidence>
<dbReference type="Pfam" id="PF00232">
    <property type="entry name" value="Glyco_hydro_1"/>
    <property type="match status" value="1"/>
</dbReference>
<comment type="similarity">
    <text evidence="1 4">Belongs to the glycosyl hydrolase 1 family.</text>
</comment>
<dbReference type="InterPro" id="IPR001360">
    <property type="entry name" value="Glyco_hydro_1"/>
</dbReference>
<dbReference type="InterPro" id="IPR017853">
    <property type="entry name" value="GH"/>
</dbReference>